<evidence type="ECO:0000313" key="2">
    <source>
        <dbReference type="Proteomes" id="UP000004226"/>
    </source>
</evidence>
<keyword evidence="2" id="KW-1185">Reference proteome</keyword>
<proteinExistence type="predicted"/>
<sequence>MNFCQIFFTEEFKYCFSNQKNIFSLLEIEKFIFMEDTFSFNLYNSIIKMSDNKKEFNLPLSSLKRYLNSDDKYKRFFDFEKHILKKAVFDINTFTDFNIEYKKIKSGTKASNKIVSINFKIRKSKQIPILYDDTIYKMIETIKDKIENHEKIYNLLLLYSIKRGHKYVYDNIEYLKNDSSENFERKLKRALLLDLATNKLKLYISINEFVKSPTKLYNILVQNINLIKTYYPKIDIPEYTTGLTNLRNVSFLEDQEIFELSNNEIELYIKYYSKKKSVIKIYLSNNIIKIIRKAKQNDDSDI</sequence>
<dbReference type="Pfam" id="PF21205">
    <property type="entry name" value="Rep3_C"/>
    <property type="match status" value="1"/>
</dbReference>
<organism evidence="1 2">
    <name type="scientific">Pseudoleptotrichia goodfellowii F0264</name>
    <dbReference type="NCBI Taxonomy" id="596323"/>
    <lineage>
        <taxon>Bacteria</taxon>
        <taxon>Fusobacteriati</taxon>
        <taxon>Fusobacteriota</taxon>
        <taxon>Fusobacteriia</taxon>
        <taxon>Fusobacteriales</taxon>
        <taxon>Leptotrichiaceae</taxon>
        <taxon>Pseudoleptotrichia</taxon>
    </lineage>
</organism>
<dbReference type="eggNOG" id="COG5527">
    <property type="taxonomic scope" value="Bacteria"/>
</dbReference>
<reference evidence="1 2" key="1">
    <citation type="submission" date="2009-10" db="EMBL/GenBank/DDBJ databases">
        <authorList>
            <person name="Harkins D.M."/>
            <person name="Madupu R."/>
            <person name="Durkin A.S."/>
            <person name="Torralba M."/>
            <person name="Methe B."/>
            <person name="Sutton G.G."/>
            <person name="Strausberg R.L."/>
            <person name="Nelson K.E."/>
        </authorList>
    </citation>
    <scope>NUCLEOTIDE SEQUENCE [LARGE SCALE GENOMIC DNA]</scope>
    <source>
        <strain evidence="1 2">F0264</strain>
    </source>
</reference>
<gene>
    <name evidence="1" type="ORF">HMPREF0554_0023</name>
</gene>
<dbReference type="EMBL" id="ADAD01000204">
    <property type="protein sequence ID" value="EEY33862.1"/>
    <property type="molecule type" value="Genomic_DNA"/>
</dbReference>
<comment type="caution">
    <text evidence="1">The sequence shown here is derived from an EMBL/GenBank/DDBJ whole genome shotgun (WGS) entry which is preliminary data.</text>
</comment>
<dbReference type="AlphaFoldDB" id="D0GPW7"/>
<evidence type="ECO:0000313" key="1">
    <source>
        <dbReference type="EMBL" id="EEY33862.1"/>
    </source>
</evidence>
<dbReference type="InterPro" id="IPR036390">
    <property type="entry name" value="WH_DNA-bd_sf"/>
</dbReference>
<dbReference type="Proteomes" id="UP000004226">
    <property type="component" value="Unassembled WGS sequence"/>
</dbReference>
<dbReference type="Gene3D" id="1.10.10.10">
    <property type="entry name" value="Winged helix-like DNA-binding domain superfamily/Winged helix DNA-binding domain"/>
    <property type="match status" value="1"/>
</dbReference>
<name>D0GPW7_9FUSO</name>
<protein>
    <submittedName>
        <fullName evidence="1">Uncharacterized protein</fullName>
    </submittedName>
</protein>
<dbReference type="SUPFAM" id="SSF46785">
    <property type="entry name" value="Winged helix' DNA-binding domain"/>
    <property type="match status" value="1"/>
</dbReference>
<dbReference type="InterPro" id="IPR036388">
    <property type="entry name" value="WH-like_DNA-bd_sf"/>
</dbReference>
<accession>D0GPW7</accession>